<sequence>MTYYKVVKEQYTCAGKVLVSAWTSQRLDKDDILCVQYSLEEWTYPKLKGSKLFVCDNYKGAVEFCDMVYADSIYECEVRRPQKTGPFHSLINKRYDTIIEMWRLYKNKKKYRHLTYDCPAVRTVWVDAVKLTKRINWR</sequence>
<name>A0A6M3LSC2_9ZZZZ</name>
<dbReference type="EMBL" id="MT143329">
    <property type="protein sequence ID" value="QJA95618.1"/>
    <property type="molecule type" value="Genomic_DNA"/>
</dbReference>
<gene>
    <name evidence="1" type="ORF">MM415B05267_0012</name>
</gene>
<protein>
    <submittedName>
        <fullName evidence="1">Uncharacterized protein</fullName>
    </submittedName>
</protein>
<organism evidence="1">
    <name type="scientific">viral metagenome</name>
    <dbReference type="NCBI Taxonomy" id="1070528"/>
    <lineage>
        <taxon>unclassified sequences</taxon>
        <taxon>metagenomes</taxon>
        <taxon>organismal metagenomes</taxon>
    </lineage>
</organism>
<evidence type="ECO:0000313" key="1">
    <source>
        <dbReference type="EMBL" id="QJA95618.1"/>
    </source>
</evidence>
<reference evidence="1" key="1">
    <citation type="submission" date="2020-03" db="EMBL/GenBank/DDBJ databases">
        <title>The deep terrestrial virosphere.</title>
        <authorList>
            <person name="Holmfeldt K."/>
            <person name="Nilsson E."/>
            <person name="Simone D."/>
            <person name="Lopez-Fernandez M."/>
            <person name="Wu X."/>
            <person name="de Brujin I."/>
            <person name="Lundin D."/>
            <person name="Andersson A."/>
            <person name="Bertilsson S."/>
            <person name="Dopson M."/>
        </authorList>
    </citation>
    <scope>NUCLEOTIDE SEQUENCE</scope>
    <source>
        <strain evidence="1">MM415B05267</strain>
    </source>
</reference>
<accession>A0A6M3LSC2</accession>
<dbReference type="AlphaFoldDB" id="A0A6M3LSC2"/>
<proteinExistence type="predicted"/>